<feature type="transmembrane region" description="Helical" evidence="13">
    <location>
        <begin position="282"/>
        <end position="304"/>
    </location>
</feature>
<evidence type="ECO:0000256" key="6">
    <source>
        <dbReference type="ARBA" id="ARBA00022617"/>
    </source>
</evidence>
<evidence type="ECO:0000313" key="16">
    <source>
        <dbReference type="EMBL" id="TKB51004.1"/>
    </source>
</evidence>
<dbReference type="InterPro" id="IPR011577">
    <property type="entry name" value="Cyt_b561_bac/Ni-Hgenase"/>
</dbReference>
<dbReference type="Pfam" id="PF01292">
    <property type="entry name" value="Ni_hydr_CYTB"/>
    <property type="match status" value="1"/>
</dbReference>
<dbReference type="GO" id="GO:0046872">
    <property type="term" value="F:metal ion binding"/>
    <property type="evidence" value="ECO:0007669"/>
    <property type="project" value="UniProtKB-KW"/>
</dbReference>
<feature type="transmembrane region" description="Helical" evidence="13">
    <location>
        <begin position="188"/>
        <end position="205"/>
    </location>
</feature>
<feature type="domain" description="Cytochrome b561 bacterial/Ni-hydrogenase" evidence="15">
    <location>
        <begin position="136"/>
        <end position="312"/>
    </location>
</feature>
<feature type="transmembrane region" description="Helical" evidence="13">
    <location>
        <begin position="142"/>
        <end position="168"/>
    </location>
</feature>
<evidence type="ECO:0000256" key="11">
    <source>
        <dbReference type="ARBA" id="ARBA00023004"/>
    </source>
</evidence>
<dbReference type="SUPFAM" id="SSF81342">
    <property type="entry name" value="Transmembrane di-heme cytochromes"/>
    <property type="match status" value="1"/>
</dbReference>
<keyword evidence="8" id="KW-0479">Metal-binding</keyword>
<dbReference type="GO" id="GO:0005886">
    <property type="term" value="C:plasma membrane"/>
    <property type="evidence" value="ECO:0007669"/>
    <property type="project" value="UniProtKB-SubCell"/>
</dbReference>
<feature type="signal peptide" evidence="14">
    <location>
        <begin position="1"/>
        <end position="25"/>
    </location>
</feature>
<reference evidence="16 17" key="1">
    <citation type="submission" date="2019-04" db="EMBL/GenBank/DDBJ databases">
        <authorList>
            <person name="Hwang J.C."/>
        </authorList>
    </citation>
    <scope>NUCLEOTIDE SEQUENCE [LARGE SCALE GENOMIC DNA]</scope>
    <source>
        <strain evidence="16 17">IMCC35001</strain>
    </source>
</reference>
<dbReference type="GO" id="GO:0009055">
    <property type="term" value="F:electron transfer activity"/>
    <property type="evidence" value="ECO:0007669"/>
    <property type="project" value="InterPro"/>
</dbReference>
<name>A0A4U1BJQ6_9GAMM</name>
<dbReference type="InterPro" id="IPR006471">
    <property type="entry name" value="Formate_DH_gsu"/>
</dbReference>
<keyword evidence="11" id="KW-0408">Iron</keyword>
<comment type="similarity">
    <text evidence="3">Belongs to the formate dehydrogenase gamma subunit family.</text>
</comment>
<dbReference type="AlphaFoldDB" id="A0A4U1BJQ6"/>
<evidence type="ECO:0000256" key="8">
    <source>
        <dbReference type="ARBA" id="ARBA00022723"/>
    </source>
</evidence>
<dbReference type="InterPro" id="IPR051817">
    <property type="entry name" value="FDH_cytochrome_b556_subunit"/>
</dbReference>
<protein>
    <submittedName>
        <fullName evidence="16">Formate dehydrogenase subunit gamma</fullName>
    </submittedName>
</protein>
<dbReference type="Proteomes" id="UP000305674">
    <property type="component" value="Unassembled WGS sequence"/>
</dbReference>
<dbReference type="GO" id="GO:0009326">
    <property type="term" value="C:formate dehydrogenase complex"/>
    <property type="evidence" value="ECO:0007669"/>
    <property type="project" value="InterPro"/>
</dbReference>
<organism evidence="16 17">
    <name type="scientific">Ferrimonas sediminicola</name>
    <dbReference type="NCBI Taxonomy" id="2569538"/>
    <lineage>
        <taxon>Bacteria</taxon>
        <taxon>Pseudomonadati</taxon>
        <taxon>Pseudomonadota</taxon>
        <taxon>Gammaproteobacteria</taxon>
        <taxon>Alteromonadales</taxon>
        <taxon>Ferrimonadaceae</taxon>
        <taxon>Ferrimonas</taxon>
    </lineage>
</organism>
<comment type="subcellular location">
    <subcellularLocation>
        <location evidence="2">Cell membrane</location>
        <topology evidence="2">Multi-pass membrane protein</topology>
    </subcellularLocation>
</comment>
<keyword evidence="9" id="KW-0249">Electron transport</keyword>
<dbReference type="PANTHER" id="PTHR30074:SF6">
    <property type="entry name" value="FORMATE DEHYDROGENASE GAMMA SUBUNIT"/>
    <property type="match status" value="1"/>
</dbReference>
<feature type="transmembrane region" description="Helical" evidence="13">
    <location>
        <begin position="249"/>
        <end position="270"/>
    </location>
</feature>
<feature type="chain" id="PRO_5020919929" evidence="14">
    <location>
        <begin position="26"/>
        <end position="348"/>
    </location>
</feature>
<keyword evidence="14" id="KW-0732">Signal</keyword>
<comment type="caution">
    <text evidence="16">The sequence shown here is derived from an EMBL/GenBank/DDBJ whole genome shotgun (WGS) entry which is preliminary data.</text>
</comment>
<evidence type="ECO:0000256" key="3">
    <source>
        <dbReference type="ARBA" id="ARBA00010747"/>
    </source>
</evidence>
<feature type="transmembrane region" description="Helical" evidence="13">
    <location>
        <begin position="101"/>
        <end position="121"/>
    </location>
</feature>
<evidence type="ECO:0000256" key="13">
    <source>
        <dbReference type="SAM" id="Phobius"/>
    </source>
</evidence>
<dbReference type="GO" id="GO:0015944">
    <property type="term" value="P:formate oxidation"/>
    <property type="evidence" value="ECO:0007669"/>
    <property type="project" value="UniProtKB-ARBA"/>
</dbReference>
<keyword evidence="7 13" id="KW-0812">Transmembrane</keyword>
<keyword evidence="10 13" id="KW-1133">Transmembrane helix</keyword>
<evidence type="ECO:0000256" key="12">
    <source>
        <dbReference type="ARBA" id="ARBA00023136"/>
    </source>
</evidence>
<dbReference type="PANTHER" id="PTHR30074">
    <property type="entry name" value="FORMATE DEHYDROGENASE, NITRATE-INDUCIBLE, CYTOCHROME B556 FDN SUBUNIT"/>
    <property type="match status" value="1"/>
</dbReference>
<keyword evidence="6" id="KW-0349">Heme</keyword>
<dbReference type="Gene3D" id="1.20.950.20">
    <property type="entry name" value="Transmembrane di-heme cytochromes, Chain C"/>
    <property type="match status" value="1"/>
</dbReference>
<evidence type="ECO:0000256" key="9">
    <source>
        <dbReference type="ARBA" id="ARBA00022982"/>
    </source>
</evidence>
<dbReference type="OrthoDB" id="9790598at2"/>
<evidence type="ECO:0000256" key="5">
    <source>
        <dbReference type="ARBA" id="ARBA00022475"/>
    </source>
</evidence>
<evidence type="ECO:0000256" key="1">
    <source>
        <dbReference type="ARBA" id="ARBA00001971"/>
    </source>
</evidence>
<evidence type="ECO:0000256" key="4">
    <source>
        <dbReference type="ARBA" id="ARBA00022448"/>
    </source>
</evidence>
<dbReference type="FunFam" id="1.20.950.20:FF:000002">
    <property type="entry name" value="Formate dehydrogenase cytochrome b556 subunit"/>
    <property type="match status" value="1"/>
</dbReference>
<evidence type="ECO:0000256" key="7">
    <source>
        <dbReference type="ARBA" id="ARBA00022692"/>
    </source>
</evidence>
<dbReference type="GO" id="GO:0022904">
    <property type="term" value="P:respiratory electron transport chain"/>
    <property type="evidence" value="ECO:0007669"/>
    <property type="project" value="InterPro"/>
</dbReference>
<dbReference type="GO" id="GO:0008863">
    <property type="term" value="F:formate dehydrogenase (NAD+) activity"/>
    <property type="evidence" value="ECO:0007669"/>
    <property type="project" value="InterPro"/>
</dbReference>
<proteinExistence type="inferred from homology"/>
<dbReference type="InterPro" id="IPR016174">
    <property type="entry name" value="Di-haem_cyt_TM"/>
</dbReference>
<evidence type="ECO:0000256" key="10">
    <source>
        <dbReference type="ARBA" id="ARBA00022989"/>
    </source>
</evidence>
<evidence type="ECO:0000256" key="14">
    <source>
        <dbReference type="SAM" id="SignalP"/>
    </source>
</evidence>
<evidence type="ECO:0000313" key="17">
    <source>
        <dbReference type="Proteomes" id="UP000305674"/>
    </source>
</evidence>
<comment type="cofactor">
    <cofactor evidence="1">
        <name>heme</name>
        <dbReference type="ChEBI" id="CHEBI:30413"/>
    </cofactor>
</comment>
<dbReference type="GO" id="GO:0009061">
    <property type="term" value="P:anaerobic respiration"/>
    <property type="evidence" value="ECO:0007669"/>
    <property type="project" value="TreeGrafter"/>
</dbReference>
<dbReference type="EMBL" id="SWCI01000001">
    <property type="protein sequence ID" value="TKB51004.1"/>
    <property type="molecule type" value="Genomic_DNA"/>
</dbReference>
<evidence type="ECO:0000259" key="15">
    <source>
        <dbReference type="Pfam" id="PF01292"/>
    </source>
</evidence>
<dbReference type="GO" id="GO:0036397">
    <property type="term" value="F:formate dehydrogenase (quinone) activity"/>
    <property type="evidence" value="ECO:0007669"/>
    <property type="project" value="TreeGrafter"/>
</dbReference>
<keyword evidence="12 13" id="KW-0472">Membrane</keyword>
<keyword evidence="4" id="KW-0813">Transport</keyword>
<gene>
    <name evidence="16" type="ORF">FCL40_00160</name>
</gene>
<dbReference type="NCBIfam" id="TIGR01583">
    <property type="entry name" value="formate-DH-gamm"/>
    <property type="match status" value="1"/>
</dbReference>
<evidence type="ECO:0000256" key="2">
    <source>
        <dbReference type="ARBA" id="ARBA00004651"/>
    </source>
</evidence>
<sequence>MRSDKRLRLLCLPLMALLLSVGALASTPEAEDQAGRALMAAQAAELQAAQAQAANEPDPLWTQVRAGESGRTTAQGPFVGQLINAYDPALVSTRSDTTAPVLTGALFGVFVIFALFVLVNGPSRLSAGFSNVMVKRWPKTDVFIHWLMAIPCLLLIITGLMLLAGRYVFGAWLGPDAVAAMAAMAKPIHDYMAIPFAIGAILAMLRWMKHNIPAGYDLKWFTTVGGYLNFGPFKDAHPDAGFSNAGEKLWFWCFTIFGLIIIGSGVVMLFPDLVQPTRSGSLLAITLHGLSAIILTGFTVVHIFMATVMSEGGMECMVSGYCDENWARQHHNVWYDEIKAEGSIEYRS</sequence>
<keyword evidence="5" id="KW-1003">Cell membrane</keyword>
<accession>A0A4U1BJQ6</accession>
<keyword evidence="17" id="KW-1185">Reference proteome</keyword>